<dbReference type="PANTHER" id="PTHR31001">
    <property type="entry name" value="UNCHARACTERIZED TRANSCRIPTIONAL REGULATORY PROTEIN"/>
    <property type="match status" value="1"/>
</dbReference>
<comment type="subcellular location">
    <subcellularLocation>
        <location evidence="1">Nucleus</location>
    </subcellularLocation>
</comment>
<evidence type="ECO:0000256" key="1">
    <source>
        <dbReference type="ARBA" id="ARBA00004123"/>
    </source>
</evidence>
<dbReference type="STRING" id="71784.A0A1Y2B5R9"/>
<dbReference type="InterPro" id="IPR050613">
    <property type="entry name" value="Sec_Metabolite_Reg"/>
</dbReference>
<dbReference type="SMART" id="SM00066">
    <property type="entry name" value="GAL4"/>
    <property type="match status" value="1"/>
</dbReference>
<dbReference type="SMART" id="SM00906">
    <property type="entry name" value="Fungal_trans"/>
    <property type="match status" value="1"/>
</dbReference>
<feature type="compositionally biased region" description="Polar residues" evidence="4">
    <location>
        <begin position="134"/>
        <end position="165"/>
    </location>
</feature>
<accession>A0A1Y2B5R9</accession>
<dbReference type="GO" id="GO:0003677">
    <property type="term" value="F:DNA binding"/>
    <property type="evidence" value="ECO:0007669"/>
    <property type="project" value="InterPro"/>
</dbReference>
<dbReference type="AlphaFoldDB" id="A0A1Y2B5R9"/>
<keyword evidence="2" id="KW-0479">Metal-binding</keyword>
<organism evidence="6 7">
    <name type="scientific">Naematelia encephala</name>
    <dbReference type="NCBI Taxonomy" id="71784"/>
    <lineage>
        <taxon>Eukaryota</taxon>
        <taxon>Fungi</taxon>
        <taxon>Dikarya</taxon>
        <taxon>Basidiomycota</taxon>
        <taxon>Agaricomycotina</taxon>
        <taxon>Tremellomycetes</taxon>
        <taxon>Tremellales</taxon>
        <taxon>Naemateliaceae</taxon>
        <taxon>Naematelia</taxon>
    </lineage>
</organism>
<evidence type="ECO:0000259" key="5">
    <source>
        <dbReference type="PROSITE" id="PS50048"/>
    </source>
</evidence>
<feature type="region of interest" description="Disordered" evidence="4">
    <location>
        <begin position="1"/>
        <end position="21"/>
    </location>
</feature>
<feature type="region of interest" description="Disordered" evidence="4">
    <location>
        <begin position="82"/>
        <end position="116"/>
    </location>
</feature>
<evidence type="ECO:0000313" key="6">
    <source>
        <dbReference type="EMBL" id="ORY30182.1"/>
    </source>
</evidence>
<dbReference type="SUPFAM" id="SSF57701">
    <property type="entry name" value="Zn2/Cys6 DNA-binding domain"/>
    <property type="match status" value="1"/>
</dbReference>
<feature type="region of interest" description="Disordered" evidence="4">
    <location>
        <begin position="230"/>
        <end position="249"/>
    </location>
</feature>
<dbReference type="GO" id="GO:0000981">
    <property type="term" value="F:DNA-binding transcription factor activity, RNA polymerase II-specific"/>
    <property type="evidence" value="ECO:0007669"/>
    <property type="project" value="InterPro"/>
</dbReference>
<feature type="region of interest" description="Disordered" evidence="4">
    <location>
        <begin position="134"/>
        <end position="177"/>
    </location>
</feature>
<dbReference type="Proteomes" id="UP000193986">
    <property type="component" value="Unassembled WGS sequence"/>
</dbReference>
<feature type="compositionally biased region" description="Polar residues" evidence="4">
    <location>
        <begin position="106"/>
        <end position="116"/>
    </location>
</feature>
<feature type="domain" description="Zn(2)-C6 fungal-type" evidence="5">
    <location>
        <begin position="26"/>
        <end position="57"/>
    </location>
</feature>
<dbReference type="InterPro" id="IPR007219">
    <property type="entry name" value="XnlR_reg_dom"/>
</dbReference>
<dbReference type="Gene3D" id="4.10.240.10">
    <property type="entry name" value="Zn(2)-C6 fungal-type DNA-binding domain"/>
    <property type="match status" value="1"/>
</dbReference>
<dbReference type="Pfam" id="PF04082">
    <property type="entry name" value="Fungal_trans"/>
    <property type="match status" value="1"/>
</dbReference>
<keyword evidence="3" id="KW-0539">Nucleus</keyword>
<evidence type="ECO:0000256" key="2">
    <source>
        <dbReference type="ARBA" id="ARBA00022723"/>
    </source>
</evidence>
<keyword evidence="7" id="KW-1185">Reference proteome</keyword>
<dbReference type="GO" id="GO:0008270">
    <property type="term" value="F:zinc ion binding"/>
    <property type="evidence" value="ECO:0007669"/>
    <property type="project" value="InterPro"/>
</dbReference>
<evidence type="ECO:0000313" key="7">
    <source>
        <dbReference type="Proteomes" id="UP000193986"/>
    </source>
</evidence>
<comment type="caution">
    <text evidence="6">The sequence shown here is derived from an EMBL/GenBank/DDBJ whole genome shotgun (WGS) entry which is preliminary data.</text>
</comment>
<dbReference type="InterPro" id="IPR001138">
    <property type="entry name" value="Zn2Cys6_DnaBD"/>
</dbReference>
<dbReference type="GO" id="GO:0006351">
    <property type="term" value="P:DNA-templated transcription"/>
    <property type="evidence" value="ECO:0007669"/>
    <property type="project" value="InterPro"/>
</dbReference>
<dbReference type="InterPro" id="IPR036864">
    <property type="entry name" value="Zn2-C6_fun-type_DNA-bd_sf"/>
</dbReference>
<dbReference type="EMBL" id="MCFC01000021">
    <property type="protein sequence ID" value="ORY30182.1"/>
    <property type="molecule type" value="Genomic_DNA"/>
</dbReference>
<protein>
    <submittedName>
        <fullName evidence="6">Fungal-specific transcription factor domain-domain-containing protein</fullName>
    </submittedName>
</protein>
<gene>
    <name evidence="6" type="ORF">BCR39DRAFT_152794</name>
</gene>
<dbReference type="GO" id="GO:0005634">
    <property type="term" value="C:nucleus"/>
    <property type="evidence" value="ECO:0007669"/>
    <property type="project" value="UniProtKB-SubCell"/>
</dbReference>
<dbReference type="CDD" id="cd00067">
    <property type="entry name" value="GAL4"/>
    <property type="match status" value="1"/>
</dbReference>
<name>A0A1Y2B5R9_9TREE</name>
<dbReference type="PROSITE" id="PS50048">
    <property type="entry name" value="ZN2_CY6_FUNGAL_2"/>
    <property type="match status" value="1"/>
</dbReference>
<evidence type="ECO:0000256" key="4">
    <source>
        <dbReference type="SAM" id="MobiDB-lite"/>
    </source>
</evidence>
<dbReference type="PANTHER" id="PTHR31001:SF56">
    <property type="entry name" value="ZN(2)-C6 FUNGAL-TYPE DOMAIN-CONTAINING PROTEIN"/>
    <property type="match status" value="1"/>
</dbReference>
<evidence type="ECO:0000256" key="3">
    <source>
        <dbReference type="ARBA" id="ARBA00023242"/>
    </source>
</evidence>
<sequence length="850" mass="95056">MLPALSTRRAADDRPAKRRKQRMHLNCEECRRLKLKCDRQVPCSNCVRRMCSNICPHGSRPKGGSAALESLRDRLATVESLLSSVQDHSRSSEQDNSMLPPEQLDSGPSSLNQTVSPTLTPVLYDTEEPSSVYSASQLSIAPPSTSNTLSLPGSSQSLWEGTSATPFHHPNVRSLPLPSDLRAQTSISSQEELSSETLGSGTLVLSRSGASKWLGPTAGSEWLRDQETSGLARKEIDTPPVSQRPSPKEIPKQLEDEAGHFPFQKDVPHSKTQDILSRLPLEEDARVLIDSYYRYFAWNYNIAPRNVLQPIIDRLYRQLSLHGFTMPAEVSHQQLALVFAILAMGSLHNLEVAPNDSCAVEYLALSKLCLTKGNFMTHNTLAGVQTIHIMGHIQLETEHGRGGDAVWPLWGMAMRFSHAMGLHRDGARWNLPIEVVEERRLVFWQTYAADVFQANCFSRPSSIDPRYIDAAFPREPVGVRYSNDVDNRGFFTLKYELSKISARILDFAMVVEKGSYTTVSDLHQTIIDFERNIPFQLRCRAAMACIPSSWPDPEVVVRDSLEVSTKNLKQTFQQYTLAINISEALLFLHRPFFAAAMYEQSGDLAPSTRGQSYLAVIERCNVIIQASASLFSLFPAVVARHWFFWYHTFNAAVCVGTLVLRHPASRFAAFGLSQIDQAISLFASCAQIRTSQRTLQNLQWLLCVRKRAHKRMSNQPSDMQGADSDPYAFFQLEGEEDAELLGWHTRLIQRMAEGAQTARTIPPSPPTRINQNSVADPGITRTINGLLQEVFQPEPPTYIDGPPTAETEDSVDTNALLHDFWDPMTTTQDRYAGTDFGLSTGDWWNLGQFS</sequence>
<dbReference type="InParanoid" id="A0A1Y2B5R9"/>
<dbReference type="OrthoDB" id="424974at2759"/>
<proteinExistence type="predicted"/>
<dbReference type="CDD" id="cd12148">
    <property type="entry name" value="fungal_TF_MHR"/>
    <property type="match status" value="1"/>
</dbReference>
<reference evidence="6 7" key="1">
    <citation type="submission" date="2016-07" db="EMBL/GenBank/DDBJ databases">
        <title>Pervasive Adenine N6-methylation of Active Genes in Fungi.</title>
        <authorList>
            <consortium name="DOE Joint Genome Institute"/>
            <person name="Mondo S.J."/>
            <person name="Dannebaum R.O."/>
            <person name="Kuo R.C."/>
            <person name="Labutti K."/>
            <person name="Haridas S."/>
            <person name="Kuo A."/>
            <person name="Salamov A."/>
            <person name="Ahrendt S.R."/>
            <person name="Lipzen A."/>
            <person name="Sullivan W."/>
            <person name="Andreopoulos W.B."/>
            <person name="Clum A."/>
            <person name="Lindquist E."/>
            <person name="Daum C."/>
            <person name="Ramamoorthy G.K."/>
            <person name="Gryganskyi A."/>
            <person name="Culley D."/>
            <person name="Magnuson J.K."/>
            <person name="James T.Y."/>
            <person name="O'Malley M.A."/>
            <person name="Stajich J.E."/>
            <person name="Spatafora J.W."/>
            <person name="Visel A."/>
            <person name="Grigoriev I.V."/>
        </authorList>
    </citation>
    <scope>NUCLEOTIDE SEQUENCE [LARGE SCALE GENOMIC DNA]</scope>
    <source>
        <strain evidence="6 7">68-887.2</strain>
    </source>
</reference>